<reference evidence="2" key="2">
    <citation type="submission" date="2023-02" db="EMBL/GenBank/DDBJ databases">
        <authorList>
            <person name="Swenson N.G."/>
            <person name="Wegrzyn J.L."/>
            <person name="Mcevoy S.L."/>
        </authorList>
    </citation>
    <scope>NUCLEOTIDE SEQUENCE</scope>
    <source>
        <strain evidence="2">91603</strain>
        <tissue evidence="2">Leaf</tissue>
    </source>
</reference>
<organism evidence="2 3">
    <name type="scientific">Acer negundo</name>
    <name type="common">Box elder</name>
    <dbReference type="NCBI Taxonomy" id="4023"/>
    <lineage>
        <taxon>Eukaryota</taxon>
        <taxon>Viridiplantae</taxon>
        <taxon>Streptophyta</taxon>
        <taxon>Embryophyta</taxon>
        <taxon>Tracheophyta</taxon>
        <taxon>Spermatophyta</taxon>
        <taxon>Magnoliopsida</taxon>
        <taxon>eudicotyledons</taxon>
        <taxon>Gunneridae</taxon>
        <taxon>Pentapetalae</taxon>
        <taxon>rosids</taxon>
        <taxon>malvids</taxon>
        <taxon>Sapindales</taxon>
        <taxon>Sapindaceae</taxon>
        <taxon>Hippocastanoideae</taxon>
        <taxon>Acereae</taxon>
        <taxon>Acer</taxon>
    </lineage>
</organism>
<keyword evidence="1" id="KW-0812">Transmembrane</keyword>
<keyword evidence="1" id="KW-0472">Membrane</keyword>
<name>A0AAD5NQX3_ACENE</name>
<accession>A0AAD5NQX3</accession>
<evidence type="ECO:0000313" key="3">
    <source>
        <dbReference type="Proteomes" id="UP001064489"/>
    </source>
</evidence>
<feature type="transmembrane region" description="Helical" evidence="1">
    <location>
        <begin position="208"/>
        <end position="225"/>
    </location>
</feature>
<keyword evidence="1" id="KW-1133">Transmembrane helix</keyword>
<comment type="caution">
    <text evidence="2">The sequence shown here is derived from an EMBL/GenBank/DDBJ whole genome shotgun (WGS) entry which is preliminary data.</text>
</comment>
<dbReference type="AlphaFoldDB" id="A0AAD5NQX3"/>
<dbReference type="Proteomes" id="UP001064489">
    <property type="component" value="Chromosome 8"/>
</dbReference>
<evidence type="ECO:0000313" key="2">
    <source>
        <dbReference type="EMBL" id="KAI9174995.1"/>
    </source>
</evidence>
<gene>
    <name evidence="2" type="ORF">LWI28_025964</name>
</gene>
<keyword evidence="3" id="KW-1185">Reference proteome</keyword>
<reference evidence="2" key="1">
    <citation type="journal article" date="2022" name="Plant J.">
        <title>Strategies of tolerance reflected in two North American maple genomes.</title>
        <authorList>
            <person name="McEvoy S.L."/>
            <person name="Sezen U.U."/>
            <person name="Trouern-Trend A."/>
            <person name="McMahon S.M."/>
            <person name="Schaberg P.G."/>
            <person name="Yang J."/>
            <person name="Wegrzyn J.L."/>
            <person name="Swenson N.G."/>
        </authorList>
    </citation>
    <scope>NUCLEOTIDE SEQUENCE</scope>
    <source>
        <strain evidence="2">91603</strain>
    </source>
</reference>
<dbReference type="EMBL" id="JAJSOW010000103">
    <property type="protein sequence ID" value="KAI9174995.1"/>
    <property type="molecule type" value="Genomic_DNA"/>
</dbReference>
<evidence type="ECO:0000256" key="1">
    <source>
        <dbReference type="SAM" id="Phobius"/>
    </source>
</evidence>
<protein>
    <submittedName>
        <fullName evidence="2">Uncharacterized protein</fullName>
    </submittedName>
</protein>
<sequence>MKKFSMSWIIGGNFNVVYDASEKLGRLPIMAHIRHFRRFIDEAKLIILLFGLASLERSGGRIPSDFFYSLSDYKEVKEQAVKAWNNKKVGGSKGFILSVKLKAVKLVFKNWQSVVRAEDSALEKLESCMNAVVSVAKGTSPDAEVAMILQACQLCEEDNCPANCFVIIESDSLMVVSWANGISGVGNTKLLDSIWRLKIFCLDLDRRLLFILFLGVAMLLRIFWLNKVLRMAWFKLSGLVELGLLRVGLMRLSENVGLPKDGSQLKSAIIDLIIFDGLIRPSLIRRWKSVAYNERNRLQMGCVVQLWSFRVGSNLWFALVNLNLKQEENVDSSSTGITSI</sequence>
<proteinExistence type="predicted"/>